<evidence type="ECO:0000259" key="3">
    <source>
        <dbReference type="SMART" id="SM00849"/>
    </source>
</evidence>
<dbReference type="InterPro" id="IPR022877">
    <property type="entry name" value="UPF0173"/>
</dbReference>
<sequence>MARLRWLGHAAFILEIAGWRIAIDPWITNPTSPYRSLDTFVKDYPELDLIIVTHDHGDHVGDSVEILKRYPKAKIAALYELANHIAKEGGAPDRAIPANIGGPVRLDGLEIVFTPAHHSSTIGDPSGVVVVGEDKAIYHAGDTGLLAEMQLIGELYKPVVALLPIGGHFTMGIKEAVKAVELLRPKYVVPMHYGTFDVIKADPNEFAKLVRERVPETQVIVLKPGEYFEF</sequence>
<accession>A0A832Z0F8</accession>
<dbReference type="GO" id="GO:0016787">
    <property type="term" value="F:hydrolase activity"/>
    <property type="evidence" value="ECO:0007669"/>
    <property type="project" value="UniProtKB-UniRule"/>
</dbReference>
<evidence type="ECO:0000313" key="5">
    <source>
        <dbReference type="Proteomes" id="UP000605805"/>
    </source>
</evidence>
<keyword evidence="1 2" id="KW-0378">Hydrolase</keyword>
<evidence type="ECO:0000313" key="4">
    <source>
        <dbReference type="EMBL" id="HIP57482.1"/>
    </source>
</evidence>
<comment type="caution">
    <text evidence="4">The sequence shown here is derived from an EMBL/GenBank/DDBJ whole genome shotgun (WGS) entry which is preliminary data.</text>
</comment>
<evidence type="ECO:0000256" key="1">
    <source>
        <dbReference type="ARBA" id="ARBA00022801"/>
    </source>
</evidence>
<feature type="domain" description="Metallo-beta-lactamase" evidence="3">
    <location>
        <begin position="8"/>
        <end position="192"/>
    </location>
</feature>
<dbReference type="HAMAP" id="MF_00457">
    <property type="entry name" value="UPF0173"/>
    <property type="match status" value="1"/>
</dbReference>
<dbReference type="InterPro" id="IPR001279">
    <property type="entry name" value="Metallo-B-lactamas"/>
</dbReference>
<evidence type="ECO:0000256" key="2">
    <source>
        <dbReference type="HAMAP-Rule" id="MF_00457"/>
    </source>
</evidence>
<proteinExistence type="inferred from homology"/>
<dbReference type="SMART" id="SM00849">
    <property type="entry name" value="Lactamase_B"/>
    <property type="match status" value="1"/>
</dbReference>
<dbReference type="Gene3D" id="3.60.15.10">
    <property type="entry name" value="Ribonuclease Z/Hydroxyacylglutathione hydrolase-like"/>
    <property type="match status" value="1"/>
</dbReference>
<dbReference type="AlphaFoldDB" id="A0A832Z0F8"/>
<protein>
    <recommendedName>
        <fullName evidence="2">UPF0173 metal-dependent hydrolase EYH02_05395</fullName>
    </recommendedName>
</protein>
<dbReference type="PANTHER" id="PTHR43546:SF3">
    <property type="entry name" value="UPF0173 METAL-DEPENDENT HYDROLASE MJ1163"/>
    <property type="match status" value="1"/>
</dbReference>
<gene>
    <name evidence="4" type="ORF">EYH02_05395</name>
</gene>
<organism evidence="4 5">
    <name type="scientific">Ignisphaera aggregans</name>
    <dbReference type="NCBI Taxonomy" id="334771"/>
    <lineage>
        <taxon>Archaea</taxon>
        <taxon>Thermoproteota</taxon>
        <taxon>Thermoprotei</taxon>
        <taxon>Desulfurococcales</taxon>
        <taxon>Desulfurococcaceae</taxon>
        <taxon>Ignisphaera</taxon>
    </lineage>
</organism>
<dbReference type="Pfam" id="PF12706">
    <property type="entry name" value="Lactamase_B_2"/>
    <property type="match status" value="1"/>
</dbReference>
<dbReference type="PANTHER" id="PTHR43546">
    <property type="entry name" value="UPF0173 METAL-DEPENDENT HYDROLASE MJ1163-RELATED"/>
    <property type="match status" value="1"/>
</dbReference>
<dbReference type="Proteomes" id="UP000605805">
    <property type="component" value="Unassembled WGS sequence"/>
</dbReference>
<dbReference type="NCBIfam" id="NF001911">
    <property type="entry name" value="PRK00685.1"/>
    <property type="match status" value="1"/>
</dbReference>
<reference evidence="4" key="1">
    <citation type="journal article" date="2020" name="ISME J.">
        <title>Gammaproteobacteria mediating utilization of methyl-, sulfur- and petroleum organic compounds in deep ocean hydrothermal plumes.</title>
        <authorList>
            <person name="Zhou Z."/>
            <person name="Liu Y."/>
            <person name="Pan J."/>
            <person name="Cron B.R."/>
            <person name="Toner B.M."/>
            <person name="Anantharaman K."/>
            <person name="Breier J.A."/>
            <person name="Dick G.J."/>
            <person name="Li M."/>
        </authorList>
    </citation>
    <scope>NUCLEOTIDE SEQUENCE</scope>
    <source>
        <strain evidence="4">SZUA-1435</strain>
    </source>
</reference>
<dbReference type="InterPro" id="IPR036866">
    <property type="entry name" value="RibonucZ/Hydroxyglut_hydro"/>
</dbReference>
<dbReference type="InterPro" id="IPR050114">
    <property type="entry name" value="UPF0173_UPF0282_UlaG_hydrolase"/>
</dbReference>
<comment type="similarity">
    <text evidence="2">Belongs to the UPF0173 family.</text>
</comment>
<name>A0A832Z0F8_9CREN</name>
<dbReference type="SUPFAM" id="SSF56281">
    <property type="entry name" value="Metallo-hydrolase/oxidoreductase"/>
    <property type="match status" value="1"/>
</dbReference>
<dbReference type="EMBL" id="DQTV01000104">
    <property type="protein sequence ID" value="HIP57482.1"/>
    <property type="molecule type" value="Genomic_DNA"/>
</dbReference>